<dbReference type="PIRSF" id="PIRSF029764">
    <property type="entry name" value="RSM25"/>
    <property type="match status" value="1"/>
</dbReference>
<dbReference type="KEGG" id="yli:2910593"/>
<name>A0A1H6Q9B8_YARLL</name>
<dbReference type="Proteomes" id="UP000182444">
    <property type="component" value="Chromosome 1D"/>
</dbReference>
<evidence type="ECO:0000313" key="7">
    <source>
        <dbReference type="EMBL" id="AOW03544.1"/>
    </source>
</evidence>
<dbReference type="eggNOG" id="ENOG502RZQQ">
    <property type="taxonomic scope" value="Eukaryota"/>
</dbReference>
<protein>
    <recommendedName>
        <fullName evidence="6">37S ribosomal protein S25, mitochondrial</fullName>
    </recommendedName>
</protein>
<dbReference type="GO" id="GO:0005763">
    <property type="term" value="C:mitochondrial small ribosomal subunit"/>
    <property type="evidence" value="ECO:0007669"/>
    <property type="project" value="UniProtKB-UniRule"/>
</dbReference>
<dbReference type="Pfam" id="PF13741">
    <property type="entry name" value="MRP-S25"/>
    <property type="match status" value="1"/>
</dbReference>
<evidence type="ECO:0000256" key="2">
    <source>
        <dbReference type="ARBA" id="ARBA00009864"/>
    </source>
</evidence>
<dbReference type="OMA" id="WELARPQ"/>
<comment type="subcellular location">
    <subcellularLocation>
        <location evidence="1 6">Mitochondrion</location>
    </subcellularLocation>
</comment>
<dbReference type="PANTHER" id="PTHR37799">
    <property type="entry name" value="37S RIBOSOMAL PROTEIN S25, MITOCHONDRIAL"/>
    <property type="match status" value="1"/>
</dbReference>
<sequence>MSQRIKTAAVDIVHITSGRIASGMLSHEPIWYRAMAANMPTTVYQHKPHFEKLARIAQRESEKLNEFIKTRSKPVRVRTRHLYEPVHLKFMEDEIREIFYKQHPWELARPKLIVENSGDDHVTQDWSKMYQANKKLDGESVVQRTIYLLGEKKTHDQKALLEAYDKARFEFYKLRMAEDVQNVTAAEEADMFGACFSTSSVERNLFHEQKRIEDWKEKAVEMTLDMGAK</sequence>
<dbReference type="GeneID" id="2910593"/>
<dbReference type="AlphaFoldDB" id="A0A1H6Q9B8"/>
<evidence type="ECO:0000256" key="5">
    <source>
        <dbReference type="ARBA" id="ARBA00023274"/>
    </source>
</evidence>
<keyword evidence="5 6" id="KW-0687">Ribonucleoprotein</keyword>
<evidence type="ECO:0000313" key="9">
    <source>
        <dbReference type="Proteomes" id="UP000182444"/>
    </source>
</evidence>
<dbReference type="OrthoDB" id="5542239at2759"/>
<evidence type="ECO:0000313" key="8">
    <source>
        <dbReference type="EMBL" id="RDW24258.1"/>
    </source>
</evidence>
<dbReference type="RefSeq" id="XP_502381.1">
    <property type="nucleotide sequence ID" value="XM_502381.1"/>
</dbReference>
<evidence type="ECO:0000256" key="6">
    <source>
        <dbReference type="PIRNR" id="PIRNR029764"/>
    </source>
</evidence>
<keyword evidence="4 6" id="KW-0496">Mitochondrion</keyword>
<reference evidence="8 10" key="2">
    <citation type="submission" date="2018-07" db="EMBL/GenBank/DDBJ databases">
        <title>Draft Genome Assemblies for Five Robust Yarrowia lipolytica Strains Exhibiting High Lipid Production and Pentose Sugar Utilization and Sugar Alcohol Secretion from Undetoxified Lignocellulosic Biomass Hydrolysates.</title>
        <authorList>
            <consortium name="DOE Joint Genome Institute"/>
            <person name="Walker C."/>
            <person name="Ryu S."/>
            <person name="Na H."/>
            <person name="Zane M."/>
            <person name="LaButti K."/>
            <person name="Lipzen A."/>
            <person name="Haridas S."/>
            <person name="Barry K."/>
            <person name="Grigoriev I.V."/>
            <person name="Quarterman J."/>
            <person name="Slininger P."/>
            <person name="Dien B."/>
            <person name="Trinh C.T."/>
        </authorList>
    </citation>
    <scope>NUCLEOTIDE SEQUENCE [LARGE SCALE GENOMIC DNA]</scope>
    <source>
        <strain evidence="8 10">YB392</strain>
    </source>
</reference>
<dbReference type="VEuPathDB" id="FungiDB:YALI0_D03916g"/>
<evidence type="ECO:0000313" key="10">
    <source>
        <dbReference type="Proteomes" id="UP000256601"/>
    </source>
</evidence>
<accession>A0A1H6Q9B8</accession>
<comment type="subunit">
    <text evidence="6">Component of the mitochondrial small ribosomal subunit.</text>
</comment>
<dbReference type="SMR" id="A0A1H6Q9B8"/>
<dbReference type="EMBL" id="CP017556">
    <property type="protein sequence ID" value="AOW03544.1"/>
    <property type="molecule type" value="Genomic_DNA"/>
</dbReference>
<organism evidence="7 9">
    <name type="scientific">Yarrowia lipolytica</name>
    <name type="common">Candida lipolytica</name>
    <dbReference type="NCBI Taxonomy" id="4952"/>
    <lineage>
        <taxon>Eukaryota</taxon>
        <taxon>Fungi</taxon>
        <taxon>Dikarya</taxon>
        <taxon>Ascomycota</taxon>
        <taxon>Saccharomycotina</taxon>
        <taxon>Dipodascomycetes</taxon>
        <taxon>Dipodascales</taxon>
        <taxon>Dipodascales incertae sedis</taxon>
        <taxon>Yarrowia</taxon>
    </lineage>
</organism>
<keyword evidence="3 6" id="KW-0689">Ribosomal protein</keyword>
<dbReference type="PANTHER" id="PTHR37799:SF1">
    <property type="entry name" value="SMALL RIBOSOMAL SUBUNIT PROTEIN MS23"/>
    <property type="match status" value="1"/>
</dbReference>
<evidence type="ECO:0000256" key="4">
    <source>
        <dbReference type="ARBA" id="ARBA00023128"/>
    </source>
</evidence>
<proteinExistence type="inferred from homology"/>
<dbReference type="Proteomes" id="UP000256601">
    <property type="component" value="Unassembled WGS sequence"/>
</dbReference>
<evidence type="ECO:0000256" key="3">
    <source>
        <dbReference type="ARBA" id="ARBA00022980"/>
    </source>
</evidence>
<dbReference type="EMBL" id="KZ859042">
    <property type="protein sequence ID" value="RDW24258.1"/>
    <property type="molecule type" value="Genomic_DNA"/>
</dbReference>
<dbReference type="GO" id="GO:0003735">
    <property type="term" value="F:structural constituent of ribosome"/>
    <property type="evidence" value="ECO:0007669"/>
    <property type="project" value="UniProtKB-UniRule"/>
</dbReference>
<reference evidence="7 9" key="1">
    <citation type="journal article" date="2016" name="PLoS ONE">
        <title>Sequence Assembly of Yarrowia lipolytica Strain W29/CLIB89 Shows Transposable Element Diversity.</title>
        <authorList>
            <person name="Magnan C."/>
            <person name="Yu J."/>
            <person name="Chang I."/>
            <person name="Jahn E."/>
            <person name="Kanomata Y."/>
            <person name="Wu J."/>
            <person name="Zeller M."/>
            <person name="Oakes M."/>
            <person name="Baldi P."/>
            <person name="Sandmeyer S."/>
        </authorList>
    </citation>
    <scope>NUCLEOTIDE SEQUENCE [LARGE SCALE GENOMIC DNA]</scope>
    <source>
        <strain evidence="7">CLIB89</strain>
        <strain evidence="9">CLIB89(W29)</strain>
    </source>
</reference>
<comment type="similarity">
    <text evidence="2">Belongs to the mitochondrion-specific ribosomal protein mS23 family.</text>
</comment>
<dbReference type="InterPro" id="IPR016939">
    <property type="entry name" value="Ribosomal_mS23_fun"/>
</dbReference>
<dbReference type="VEuPathDB" id="FungiDB:YALI1_D04901g"/>
<gene>
    <name evidence="8" type="ORF">B0I71DRAFT_134600</name>
    <name evidence="7" type="ORF">YALI1_D04901g</name>
</gene>
<evidence type="ECO:0000256" key="1">
    <source>
        <dbReference type="ARBA" id="ARBA00004173"/>
    </source>
</evidence>